<reference evidence="2 3" key="1">
    <citation type="journal article" date="2019" name="Int. J. Syst. Evol. Microbiol.">
        <title>The Global Catalogue of Microorganisms (GCM) 10K type strain sequencing project: providing services to taxonomists for standard genome sequencing and annotation.</title>
        <authorList>
            <consortium name="The Broad Institute Genomics Platform"/>
            <consortium name="The Broad Institute Genome Sequencing Center for Infectious Disease"/>
            <person name="Wu L."/>
            <person name="Ma J."/>
        </authorList>
    </citation>
    <scope>NUCLEOTIDE SEQUENCE [LARGE SCALE GENOMIC DNA]</scope>
    <source>
        <strain evidence="2 3">JCM 15933</strain>
    </source>
</reference>
<evidence type="ECO:0000256" key="1">
    <source>
        <dbReference type="SAM" id="MobiDB-lite"/>
    </source>
</evidence>
<evidence type="ECO:0000313" key="2">
    <source>
        <dbReference type="EMBL" id="GAA1564923.1"/>
    </source>
</evidence>
<sequence>MQTIDDPGAALAVLHDPAFVVPPVPAATHGIAWLRSAVGRFSDGDAYTRRRALSESLLSTVDPAALRDAAASSPHLHPVQLLCTALGLPSSSRTTLATVRVVAAAYHPDTGDEPAADEAVRALVDLCGGTPDETTAARIGLLVQACDATAALIARARATGLEAALRDTPPVPATKRMATRPVTLTAGHPDLVDPSGTHAEPGNRTAAADPADRDRPEVRVEPGGRPGVRVGPDGRPGVHVEPGERSGTWDEAGRIRVEAGEVVRVSLQGIPFGAGPRRCPGRAHAIAIAEGALSASASENPGGGR</sequence>
<proteinExistence type="predicted"/>
<dbReference type="SUPFAM" id="SSF48264">
    <property type="entry name" value="Cytochrome P450"/>
    <property type="match status" value="1"/>
</dbReference>
<feature type="compositionally biased region" description="Low complexity" evidence="1">
    <location>
        <begin position="223"/>
        <end position="235"/>
    </location>
</feature>
<evidence type="ECO:0008006" key="4">
    <source>
        <dbReference type="Google" id="ProtNLM"/>
    </source>
</evidence>
<feature type="compositionally biased region" description="Basic and acidic residues" evidence="1">
    <location>
        <begin position="210"/>
        <end position="222"/>
    </location>
</feature>
<feature type="compositionally biased region" description="Basic and acidic residues" evidence="1">
    <location>
        <begin position="236"/>
        <end position="251"/>
    </location>
</feature>
<dbReference type="RefSeq" id="WP_344512845.1">
    <property type="nucleotide sequence ID" value="NZ_BAAAQD010000035.1"/>
</dbReference>
<dbReference type="PROSITE" id="PS00086">
    <property type="entry name" value="CYTOCHROME_P450"/>
    <property type="match status" value="1"/>
</dbReference>
<evidence type="ECO:0000313" key="3">
    <source>
        <dbReference type="Proteomes" id="UP001501470"/>
    </source>
</evidence>
<dbReference type="InterPro" id="IPR036396">
    <property type="entry name" value="Cyt_P450_sf"/>
</dbReference>
<protein>
    <recommendedName>
        <fullName evidence="4">Cytochrome P450</fullName>
    </recommendedName>
</protein>
<comment type="caution">
    <text evidence="2">The sequence shown here is derived from an EMBL/GenBank/DDBJ whole genome shotgun (WGS) entry which is preliminary data.</text>
</comment>
<accession>A0ABN2CV01</accession>
<dbReference type="EMBL" id="BAAAQD010000035">
    <property type="protein sequence ID" value="GAA1564923.1"/>
    <property type="molecule type" value="Genomic_DNA"/>
</dbReference>
<feature type="region of interest" description="Disordered" evidence="1">
    <location>
        <begin position="167"/>
        <end position="251"/>
    </location>
</feature>
<dbReference type="Proteomes" id="UP001501470">
    <property type="component" value="Unassembled WGS sequence"/>
</dbReference>
<organism evidence="2 3">
    <name type="scientific">Dactylosporangium maewongense</name>
    <dbReference type="NCBI Taxonomy" id="634393"/>
    <lineage>
        <taxon>Bacteria</taxon>
        <taxon>Bacillati</taxon>
        <taxon>Actinomycetota</taxon>
        <taxon>Actinomycetes</taxon>
        <taxon>Micromonosporales</taxon>
        <taxon>Micromonosporaceae</taxon>
        <taxon>Dactylosporangium</taxon>
    </lineage>
</organism>
<gene>
    <name evidence="2" type="ORF">GCM10009827_103110</name>
</gene>
<name>A0ABN2CV01_9ACTN</name>
<keyword evidence="3" id="KW-1185">Reference proteome</keyword>
<dbReference type="Gene3D" id="1.10.630.10">
    <property type="entry name" value="Cytochrome P450"/>
    <property type="match status" value="1"/>
</dbReference>
<dbReference type="InterPro" id="IPR017972">
    <property type="entry name" value="Cyt_P450_CS"/>
</dbReference>